<dbReference type="PANTHER" id="PTHR23079">
    <property type="entry name" value="RNA-DEPENDENT RNA POLYMERASE"/>
    <property type="match status" value="1"/>
</dbReference>
<keyword evidence="1" id="KW-0696">RNA-directed RNA polymerase</keyword>
<dbReference type="RefSeq" id="XP_005779621.1">
    <property type="nucleotide sequence ID" value="XM_005779564.1"/>
</dbReference>
<dbReference type="Proteomes" id="UP000013827">
    <property type="component" value="Unassembled WGS sequence"/>
</dbReference>
<keyword evidence="1" id="KW-0694">RNA-binding</keyword>
<dbReference type="GO" id="GO:0030422">
    <property type="term" value="P:siRNA processing"/>
    <property type="evidence" value="ECO:0007669"/>
    <property type="project" value="TreeGrafter"/>
</dbReference>
<comment type="catalytic activity">
    <reaction evidence="1">
        <text>RNA(n) + a ribonucleoside 5'-triphosphate = RNA(n+1) + diphosphate</text>
        <dbReference type="Rhea" id="RHEA:21248"/>
        <dbReference type="Rhea" id="RHEA-COMP:14527"/>
        <dbReference type="Rhea" id="RHEA-COMP:17342"/>
        <dbReference type="ChEBI" id="CHEBI:33019"/>
        <dbReference type="ChEBI" id="CHEBI:61557"/>
        <dbReference type="ChEBI" id="CHEBI:140395"/>
        <dbReference type="EC" id="2.7.7.48"/>
    </reaction>
</comment>
<keyword evidence="1" id="KW-0808">Transferase</keyword>
<dbReference type="GO" id="GO:0031380">
    <property type="term" value="C:nuclear RNA-directed RNA polymerase complex"/>
    <property type="evidence" value="ECO:0007669"/>
    <property type="project" value="TreeGrafter"/>
</dbReference>
<proteinExistence type="inferred from homology"/>
<dbReference type="eggNOG" id="KOG0988">
    <property type="taxonomic scope" value="Eukaryota"/>
</dbReference>
<dbReference type="GeneID" id="17272738"/>
<dbReference type="PANTHER" id="PTHR23079:SF55">
    <property type="entry name" value="RNA-DIRECTED RNA POLYMERASE"/>
    <property type="match status" value="1"/>
</dbReference>
<dbReference type="Pfam" id="PF05183">
    <property type="entry name" value="RdRP"/>
    <property type="match status" value="1"/>
</dbReference>
<dbReference type="HOGENOM" id="CLU_444417_0_0_1"/>
<dbReference type="PaxDb" id="2903-EOD27192"/>
<dbReference type="GO" id="GO:0003968">
    <property type="term" value="F:RNA-directed RNA polymerase activity"/>
    <property type="evidence" value="ECO:0007669"/>
    <property type="project" value="UniProtKB-KW"/>
</dbReference>
<keyword evidence="4" id="KW-1185">Reference proteome</keyword>
<evidence type="ECO:0000313" key="3">
    <source>
        <dbReference type="EnsemblProtists" id="EOD27192"/>
    </source>
</evidence>
<dbReference type="STRING" id="2903.R1CWV0"/>
<dbReference type="KEGG" id="ehx:EMIHUDRAFT_205162"/>
<comment type="similarity">
    <text evidence="1">Belongs to the RdRP family.</text>
</comment>
<feature type="domain" description="RDRP core" evidence="2">
    <location>
        <begin position="4"/>
        <end position="371"/>
    </location>
</feature>
<evidence type="ECO:0000259" key="2">
    <source>
        <dbReference type="Pfam" id="PF05183"/>
    </source>
</evidence>
<reference evidence="3" key="2">
    <citation type="submission" date="2024-10" db="UniProtKB">
        <authorList>
            <consortium name="EnsemblProtists"/>
        </authorList>
    </citation>
    <scope>IDENTIFICATION</scope>
</reference>
<dbReference type="InterPro" id="IPR057596">
    <property type="entry name" value="RDRP_core"/>
</dbReference>
<dbReference type="OMA" id="IANCHLA"/>
<dbReference type="AlphaFoldDB" id="A0A0D3JUK7"/>
<keyword evidence="1" id="KW-0548">Nucleotidyltransferase</keyword>
<evidence type="ECO:0000313" key="4">
    <source>
        <dbReference type="Proteomes" id="UP000013827"/>
    </source>
</evidence>
<accession>A0A0D3JUK7</accession>
<protein>
    <recommendedName>
        <fullName evidence="1">RNA-dependent RNA polymerase</fullName>
        <ecNumber evidence="1">2.7.7.48</ecNumber>
    </recommendedName>
</protein>
<organism evidence="3 4">
    <name type="scientific">Emiliania huxleyi (strain CCMP1516)</name>
    <dbReference type="NCBI Taxonomy" id="280463"/>
    <lineage>
        <taxon>Eukaryota</taxon>
        <taxon>Haptista</taxon>
        <taxon>Haptophyta</taxon>
        <taxon>Prymnesiophyceae</taxon>
        <taxon>Isochrysidales</taxon>
        <taxon>Noelaerhabdaceae</taxon>
        <taxon>Emiliania</taxon>
    </lineage>
</organism>
<dbReference type="EnsemblProtists" id="EOD27192">
    <property type="protein sequence ID" value="EOD27192"/>
    <property type="gene ID" value="EMIHUDRAFT_205162"/>
</dbReference>
<evidence type="ECO:0000256" key="1">
    <source>
        <dbReference type="RuleBase" id="RU363098"/>
    </source>
</evidence>
<dbReference type="GO" id="GO:0003723">
    <property type="term" value="F:RNA binding"/>
    <property type="evidence" value="ECO:0007669"/>
    <property type="project" value="UniProtKB-KW"/>
</dbReference>
<name>A0A0D3JUK7_EMIH1</name>
<dbReference type="InterPro" id="IPR007855">
    <property type="entry name" value="RDRP"/>
</dbReference>
<dbReference type="EC" id="2.7.7.48" evidence="1"/>
<sequence>MMHSALQIRFGGTKGMVSLDTRLEGRRLRLRPSQIKFASDECSLEVNEVARCLPGHLNREVIMLLGVPDHTLLTFFQREAQRAANTAIEDGERAPHEAALLEHSSPEPGGAAADPHLRAIVLAVRLHRLELLRSKCHLPVENSRLAHGVLDERGVLRENQMFLRERYRIPGTSEYYSRVITGRAFFVRNPCLHAGDIRLVDLVELPELMEAELLNAGERPLSDQSAGGDLDGDKYLVCWDADIAAARQEREAGRLKHATARVSTEEKVEWFIRYQRKQNLGRIANAHKARADRALTHPRVRGPAGRPLIGADDPICLRLAQMATAAVDTAKNGRFVPLPRALEAPLYPHWMERRADRSYKSTSVLGEMYDRATDLLQNLFAPGRCEQALCDGRCGEVLCDAKLLYSTDWLSYSECEQAMEEYNRELLLLMAEHGVREAEALTSRAVKMHVQRLSDAAKASVRLCVASAWYYVTYNPAGSNVIDGEPAAAPPPSLPAAAGAEGSLAGSRGERVMREFNRMMRRLNALDPALAGSRLDNCERINHLCDHRGIITTNTRALAHKLRKWRNLAKGAAQSEAEVAAWEREGPTCEEAIDQVVVAVEAELSRLCADSDILW</sequence>
<reference evidence="4" key="1">
    <citation type="journal article" date="2013" name="Nature">
        <title>Pan genome of the phytoplankton Emiliania underpins its global distribution.</title>
        <authorList>
            <person name="Read B.A."/>
            <person name="Kegel J."/>
            <person name="Klute M.J."/>
            <person name="Kuo A."/>
            <person name="Lefebvre S.C."/>
            <person name="Maumus F."/>
            <person name="Mayer C."/>
            <person name="Miller J."/>
            <person name="Monier A."/>
            <person name="Salamov A."/>
            <person name="Young J."/>
            <person name="Aguilar M."/>
            <person name="Claverie J.M."/>
            <person name="Frickenhaus S."/>
            <person name="Gonzalez K."/>
            <person name="Herman E.K."/>
            <person name="Lin Y.C."/>
            <person name="Napier J."/>
            <person name="Ogata H."/>
            <person name="Sarno A.F."/>
            <person name="Shmutz J."/>
            <person name="Schroeder D."/>
            <person name="de Vargas C."/>
            <person name="Verret F."/>
            <person name="von Dassow P."/>
            <person name="Valentin K."/>
            <person name="Van de Peer Y."/>
            <person name="Wheeler G."/>
            <person name="Dacks J.B."/>
            <person name="Delwiche C.F."/>
            <person name="Dyhrman S.T."/>
            <person name="Glockner G."/>
            <person name="John U."/>
            <person name="Richards T."/>
            <person name="Worden A.Z."/>
            <person name="Zhang X."/>
            <person name="Grigoriev I.V."/>
            <person name="Allen A.E."/>
            <person name="Bidle K."/>
            <person name="Borodovsky M."/>
            <person name="Bowler C."/>
            <person name="Brownlee C."/>
            <person name="Cock J.M."/>
            <person name="Elias M."/>
            <person name="Gladyshev V.N."/>
            <person name="Groth M."/>
            <person name="Guda C."/>
            <person name="Hadaegh A."/>
            <person name="Iglesias-Rodriguez M.D."/>
            <person name="Jenkins J."/>
            <person name="Jones B.M."/>
            <person name="Lawson T."/>
            <person name="Leese F."/>
            <person name="Lindquist E."/>
            <person name="Lobanov A."/>
            <person name="Lomsadze A."/>
            <person name="Malik S.B."/>
            <person name="Marsh M.E."/>
            <person name="Mackinder L."/>
            <person name="Mock T."/>
            <person name="Mueller-Roeber B."/>
            <person name="Pagarete A."/>
            <person name="Parker M."/>
            <person name="Probert I."/>
            <person name="Quesneville H."/>
            <person name="Raines C."/>
            <person name="Rensing S.A."/>
            <person name="Riano-Pachon D.M."/>
            <person name="Richier S."/>
            <person name="Rokitta S."/>
            <person name="Shiraiwa Y."/>
            <person name="Soanes D.M."/>
            <person name="van der Giezen M."/>
            <person name="Wahlund T.M."/>
            <person name="Williams B."/>
            <person name="Wilson W."/>
            <person name="Wolfe G."/>
            <person name="Wurch L.L."/>
        </authorList>
    </citation>
    <scope>NUCLEOTIDE SEQUENCE</scope>
</reference>